<accession>A0A1J5PPV5</accession>
<dbReference type="Gene3D" id="3.40.50.2300">
    <property type="match status" value="2"/>
</dbReference>
<dbReference type="PROSITE" id="PS51257">
    <property type="entry name" value="PROKAR_LIPOPROTEIN"/>
    <property type="match status" value="1"/>
</dbReference>
<comment type="caution">
    <text evidence="3">The sequence shown here is derived from an EMBL/GenBank/DDBJ whole genome shotgun (WGS) entry which is preliminary data.</text>
</comment>
<proteinExistence type="predicted"/>
<dbReference type="PANTHER" id="PTHR30483">
    <property type="entry name" value="LEUCINE-SPECIFIC-BINDING PROTEIN"/>
    <property type="match status" value="1"/>
</dbReference>
<dbReference type="Pfam" id="PF13458">
    <property type="entry name" value="Peripla_BP_6"/>
    <property type="match status" value="1"/>
</dbReference>
<dbReference type="InterPro" id="IPR028082">
    <property type="entry name" value="Peripla_BP_I"/>
</dbReference>
<sequence>MKFVKGLTPVLVATSLLVAGCTSTSSSSSSAAAPATSAACSTPILIGAAMAETGFMAPFDAPALATAKIAVDKINAAGGVNGCQLNLQSVDTGTNPDKGQQIATDFVSKGAKLLLVTCDYDINAKSSQVANNAGVLVIAPCVGSTAMGPDNGLNLGFSLGSAVPGEAAIMAEYAFDKLGKTATLFKDMSIAYTTSQCDAFATRFKELGGTVKSVQQFSQTQAGKLDKPVTAQVANAKKDGSAVIALCSYPGGGAQATAAIRNAGVKTPIISGFGMDGAFWLGAVPNLSDFYDVTYASVFGDDPNAKVTDLLAAYKTATGQDAATSGLITGASSVEAFALAAQRAKSFDGKALALQMEKFNNEPLTAGPTSFTPQLHVNVTRPMAIIKITNGKHAFVEYRAAVKPTFPAK</sequence>
<dbReference type="AlphaFoldDB" id="A0A1J5PPV5"/>
<name>A0A1J5PPV5_9ZZZZ</name>
<evidence type="ECO:0000259" key="2">
    <source>
        <dbReference type="Pfam" id="PF13458"/>
    </source>
</evidence>
<dbReference type="PANTHER" id="PTHR30483:SF6">
    <property type="entry name" value="PERIPLASMIC BINDING PROTEIN OF ABC TRANSPORTER FOR NATURAL AMINO ACIDS"/>
    <property type="match status" value="1"/>
</dbReference>
<gene>
    <name evidence="3" type="primary">amiC_18</name>
    <name evidence="3" type="ORF">GALL_448410</name>
</gene>
<dbReference type="SUPFAM" id="SSF53822">
    <property type="entry name" value="Periplasmic binding protein-like I"/>
    <property type="match status" value="1"/>
</dbReference>
<feature type="domain" description="Leucine-binding protein" evidence="2">
    <location>
        <begin position="43"/>
        <end position="391"/>
    </location>
</feature>
<protein>
    <submittedName>
        <fullName evidence="3">Aliphatic amidase expression-regulating protein</fullName>
    </submittedName>
</protein>
<keyword evidence="1" id="KW-0732">Signal</keyword>
<reference evidence="3" key="1">
    <citation type="submission" date="2016-10" db="EMBL/GenBank/DDBJ databases">
        <title>Sequence of Gallionella enrichment culture.</title>
        <authorList>
            <person name="Poehlein A."/>
            <person name="Muehling M."/>
            <person name="Daniel R."/>
        </authorList>
    </citation>
    <scope>NUCLEOTIDE SEQUENCE</scope>
</reference>
<dbReference type="InterPro" id="IPR051010">
    <property type="entry name" value="BCAA_transport"/>
</dbReference>
<dbReference type="EMBL" id="MLJW01002839">
    <property type="protein sequence ID" value="OIQ73521.1"/>
    <property type="molecule type" value="Genomic_DNA"/>
</dbReference>
<evidence type="ECO:0000313" key="3">
    <source>
        <dbReference type="EMBL" id="OIQ73521.1"/>
    </source>
</evidence>
<evidence type="ECO:0000256" key="1">
    <source>
        <dbReference type="ARBA" id="ARBA00022729"/>
    </source>
</evidence>
<organism evidence="3">
    <name type="scientific">mine drainage metagenome</name>
    <dbReference type="NCBI Taxonomy" id="410659"/>
    <lineage>
        <taxon>unclassified sequences</taxon>
        <taxon>metagenomes</taxon>
        <taxon>ecological metagenomes</taxon>
    </lineage>
</organism>
<dbReference type="InterPro" id="IPR028081">
    <property type="entry name" value="Leu-bd"/>
</dbReference>